<dbReference type="Proteomes" id="UP000215896">
    <property type="component" value="Unassembled WGS sequence"/>
</dbReference>
<dbReference type="Gene3D" id="3.90.850.10">
    <property type="entry name" value="Fumarylacetoacetase-like, C-terminal domain"/>
    <property type="match status" value="1"/>
</dbReference>
<evidence type="ECO:0000313" key="4">
    <source>
        <dbReference type="EMBL" id="OYO16380.1"/>
    </source>
</evidence>
<keyword evidence="4" id="KW-0413">Isomerase</keyword>
<dbReference type="EMBL" id="NMVO01000003">
    <property type="protein sequence ID" value="OYO16380.1"/>
    <property type="molecule type" value="Genomic_DNA"/>
</dbReference>
<proteinExistence type="inferred from homology"/>
<dbReference type="PANTHER" id="PTHR42796:SF4">
    <property type="entry name" value="FUMARYLACETOACETATE HYDROLASE DOMAIN-CONTAINING PROTEIN 2A"/>
    <property type="match status" value="1"/>
</dbReference>
<evidence type="ECO:0000313" key="5">
    <source>
        <dbReference type="Proteomes" id="UP000215896"/>
    </source>
</evidence>
<dbReference type="OrthoDB" id="9805307at2"/>
<keyword evidence="2" id="KW-0479">Metal-binding</keyword>
<dbReference type="InterPro" id="IPR011234">
    <property type="entry name" value="Fumarylacetoacetase-like_C"/>
</dbReference>
<dbReference type="FunFam" id="3.90.850.10:FF:000002">
    <property type="entry name" value="2-hydroxyhepta-2,4-diene-1,7-dioate isomerase"/>
    <property type="match status" value="1"/>
</dbReference>
<reference evidence="4 5" key="1">
    <citation type="submission" date="2017-07" db="EMBL/GenBank/DDBJ databases">
        <title>Draft whole genome sequences of clinical Proprionibacteriaceae strains.</title>
        <authorList>
            <person name="Bernier A.-M."/>
            <person name="Bernard K."/>
            <person name="Domingo M.-C."/>
        </authorList>
    </citation>
    <scope>NUCLEOTIDE SEQUENCE [LARGE SCALE GENOMIC DNA]</scope>
    <source>
        <strain evidence="4 5">NML 030167</strain>
    </source>
</reference>
<dbReference type="GO" id="GO:0016853">
    <property type="term" value="F:isomerase activity"/>
    <property type="evidence" value="ECO:0007669"/>
    <property type="project" value="UniProtKB-KW"/>
</dbReference>
<gene>
    <name evidence="4" type="ORF">CGZ94_04140</name>
</gene>
<name>A0A255GKN6_9ACTN</name>
<dbReference type="GO" id="GO:0019752">
    <property type="term" value="P:carboxylic acid metabolic process"/>
    <property type="evidence" value="ECO:0007669"/>
    <property type="project" value="UniProtKB-ARBA"/>
</dbReference>
<evidence type="ECO:0000256" key="1">
    <source>
        <dbReference type="ARBA" id="ARBA00010211"/>
    </source>
</evidence>
<dbReference type="RefSeq" id="WP_094357610.1">
    <property type="nucleotide sequence ID" value="NZ_NMVK01000012.1"/>
</dbReference>
<protein>
    <submittedName>
        <fullName evidence="4">2-hydroxyhepta-2,4-diene-1,7-dioate isomerase</fullName>
    </submittedName>
</protein>
<dbReference type="InterPro" id="IPR036663">
    <property type="entry name" value="Fumarylacetoacetase_C_sf"/>
</dbReference>
<organism evidence="4 5">
    <name type="scientific">Enemella evansiae</name>
    <dbReference type="NCBI Taxonomy" id="2016499"/>
    <lineage>
        <taxon>Bacteria</taxon>
        <taxon>Bacillati</taxon>
        <taxon>Actinomycetota</taxon>
        <taxon>Actinomycetes</taxon>
        <taxon>Propionibacteriales</taxon>
        <taxon>Propionibacteriaceae</taxon>
        <taxon>Enemella</taxon>
    </lineage>
</organism>
<keyword evidence="5" id="KW-1185">Reference proteome</keyword>
<dbReference type="Pfam" id="PF01557">
    <property type="entry name" value="FAA_hydrolase"/>
    <property type="match status" value="1"/>
</dbReference>
<comment type="caution">
    <text evidence="4">The sequence shown here is derived from an EMBL/GenBank/DDBJ whole genome shotgun (WGS) entry which is preliminary data.</text>
</comment>
<evidence type="ECO:0000256" key="2">
    <source>
        <dbReference type="ARBA" id="ARBA00022723"/>
    </source>
</evidence>
<dbReference type="GO" id="GO:0046872">
    <property type="term" value="F:metal ion binding"/>
    <property type="evidence" value="ECO:0007669"/>
    <property type="project" value="UniProtKB-KW"/>
</dbReference>
<feature type="domain" description="Fumarylacetoacetase-like C-terminal" evidence="3">
    <location>
        <begin position="67"/>
        <end position="274"/>
    </location>
</feature>
<dbReference type="InterPro" id="IPR051121">
    <property type="entry name" value="FAH"/>
</dbReference>
<dbReference type="PANTHER" id="PTHR42796">
    <property type="entry name" value="FUMARYLACETOACETATE HYDROLASE DOMAIN-CONTAINING PROTEIN 2A-RELATED"/>
    <property type="match status" value="1"/>
</dbReference>
<evidence type="ECO:0000259" key="3">
    <source>
        <dbReference type="Pfam" id="PF01557"/>
    </source>
</evidence>
<dbReference type="AlphaFoldDB" id="A0A255GKN6"/>
<sequence length="278" mass="30326">MKLATIRTVNLTTVVRVIDDEHGVDLGVADIGELLADPDWVERAAGDGPRVDLADFDYAPLVTRPGKVVCVGLNYANHITEMGRELPEHPTIFAKWTETLIGARDEITLPPESAEVDWEAELAVVIGRSVRRADEQQATAAIAGFSILNDVSMRDWQRRTPMWDQGKNFEHSTPLGPWLVTPEELPGGVRPELRISCSVNDDVRQDDSTGDLVFDPIDLVRYVSTFVTLHPGDVIATGTPGGVGAGRKPPVFLADGDVVTTRIEQLGECVNTVVAERL</sequence>
<accession>A0A255GKN6</accession>
<comment type="similarity">
    <text evidence="1">Belongs to the FAH family.</text>
</comment>
<dbReference type="SUPFAM" id="SSF56529">
    <property type="entry name" value="FAH"/>
    <property type="match status" value="1"/>
</dbReference>